<keyword evidence="3" id="KW-1185">Reference proteome</keyword>
<evidence type="ECO:0000313" key="3">
    <source>
        <dbReference type="Proteomes" id="UP000033121"/>
    </source>
</evidence>
<gene>
    <name evidence="2" type="ORF">FPE01S_01_18360</name>
</gene>
<feature type="chain" id="PRO_5002429712" evidence="1">
    <location>
        <begin position="19"/>
        <end position="77"/>
    </location>
</feature>
<dbReference type="EMBL" id="BBWV01000001">
    <property type="protein sequence ID" value="GAO42818.1"/>
    <property type="molecule type" value="Genomic_DNA"/>
</dbReference>
<name>A0A0E9MZ43_9BACT</name>
<dbReference type="Proteomes" id="UP000033121">
    <property type="component" value="Unassembled WGS sequence"/>
</dbReference>
<accession>A0A0E9MZ43</accession>
<sequence length="77" mass="8451">MKSFYFIAIPLLAATLFAGGKMLQQSKPPASGIINVNERTLAGNSRVLPVHYNKAELFKKQYSLFKKKNGGAIPVLN</sequence>
<dbReference type="RefSeq" id="WP_046368414.1">
    <property type="nucleotide sequence ID" value="NZ_BBWV01000001.1"/>
</dbReference>
<dbReference type="AlphaFoldDB" id="A0A0E9MZ43"/>
<keyword evidence="1" id="KW-0732">Signal</keyword>
<evidence type="ECO:0000256" key="1">
    <source>
        <dbReference type="SAM" id="SignalP"/>
    </source>
</evidence>
<dbReference type="STRING" id="1220578.FPE01S_01_18360"/>
<protein>
    <submittedName>
        <fullName evidence="2">Uncharacterized protein</fullName>
    </submittedName>
</protein>
<proteinExistence type="predicted"/>
<reference evidence="2 3" key="1">
    <citation type="submission" date="2015-04" db="EMBL/GenBank/DDBJ databases">
        <title>Whole genome shotgun sequence of Flavihumibacter petaseus NBRC 106054.</title>
        <authorList>
            <person name="Miyazawa S."/>
            <person name="Hosoyama A."/>
            <person name="Hashimoto M."/>
            <person name="Noguchi M."/>
            <person name="Tsuchikane K."/>
            <person name="Ohji S."/>
            <person name="Yamazoe A."/>
            <person name="Ichikawa N."/>
            <person name="Kimura A."/>
            <person name="Fujita N."/>
        </authorList>
    </citation>
    <scope>NUCLEOTIDE SEQUENCE [LARGE SCALE GENOMIC DNA]</scope>
    <source>
        <strain evidence="2 3">NBRC 106054</strain>
    </source>
</reference>
<comment type="caution">
    <text evidence="2">The sequence shown here is derived from an EMBL/GenBank/DDBJ whole genome shotgun (WGS) entry which is preliminary data.</text>
</comment>
<organism evidence="2 3">
    <name type="scientific">Flavihumibacter petaseus NBRC 106054</name>
    <dbReference type="NCBI Taxonomy" id="1220578"/>
    <lineage>
        <taxon>Bacteria</taxon>
        <taxon>Pseudomonadati</taxon>
        <taxon>Bacteroidota</taxon>
        <taxon>Chitinophagia</taxon>
        <taxon>Chitinophagales</taxon>
        <taxon>Chitinophagaceae</taxon>
        <taxon>Flavihumibacter</taxon>
    </lineage>
</organism>
<feature type="signal peptide" evidence="1">
    <location>
        <begin position="1"/>
        <end position="18"/>
    </location>
</feature>
<evidence type="ECO:0000313" key="2">
    <source>
        <dbReference type="EMBL" id="GAO42818.1"/>
    </source>
</evidence>